<dbReference type="OrthoDB" id="5595663at2759"/>
<evidence type="ECO:0000313" key="1">
    <source>
        <dbReference type="EMBL" id="CAG8658063.1"/>
    </source>
</evidence>
<proteinExistence type="predicted"/>
<organism evidence="1 2">
    <name type="scientific">Paraglomus brasilianum</name>
    <dbReference type="NCBI Taxonomy" id="144538"/>
    <lineage>
        <taxon>Eukaryota</taxon>
        <taxon>Fungi</taxon>
        <taxon>Fungi incertae sedis</taxon>
        <taxon>Mucoromycota</taxon>
        <taxon>Glomeromycotina</taxon>
        <taxon>Glomeromycetes</taxon>
        <taxon>Paraglomerales</taxon>
        <taxon>Paraglomeraceae</taxon>
        <taxon>Paraglomus</taxon>
    </lineage>
</organism>
<evidence type="ECO:0000313" key="2">
    <source>
        <dbReference type="Proteomes" id="UP000789739"/>
    </source>
</evidence>
<name>A0A9N9H5G1_9GLOM</name>
<keyword evidence="2" id="KW-1185">Reference proteome</keyword>
<dbReference type="Proteomes" id="UP000789739">
    <property type="component" value="Unassembled WGS sequence"/>
</dbReference>
<dbReference type="AlphaFoldDB" id="A0A9N9H5G1"/>
<protein>
    <submittedName>
        <fullName evidence="1">9804_t:CDS:1</fullName>
    </submittedName>
</protein>
<sequence length="640" mass="72356">MYIYFGLMYYNPYAIYKAFFLVVETEFRLGAQVRAFWQWTVDGQGNENQDKLCWGTVNKVDDTNYPTGARTFGIFYDLYYPFDLVVDDDNNKIALTMYEYPKSDPNCREIANFDLSRVYSCRTTAADYNPVRALPVIRYYQLGYWMSNLFAMIVPYNLCEGDPIWCTCQDNKYVYFYHTPMHVVDQDDSTITVTFYVDEYKAKMVLAKDDDDWYCLSWEKEDTKETLTTYTGVLLKMKLDSSHVSTLPVSIAKAELPIPDLQKVDYASIQSAHDPNLPLEPFSHFSNEISRTLLLGTTSKVINDTNDAILCTLEESGTSVKGKVLAGLGMGLGILGILPLGGASTPVAVIGALFAGVGLFDAFNEPKSEVKKLLFPNEDMSREASGGIFVTSNNDLKIMHVQIKDKVLTFRVAMIERVDEDTIYLSSKINQKNLFTTLMEISWMNFDNQVIQACKFVKISNLVPIDNASQKLADLSEEVLYNLSDGQMISDHGGSETLCNTLNKSSSTGDLLFQFSNPESQTNAILIHAYVANSTRSYDVITIPNSKLTVLKMTKCRIVIDDEYRNSISTPRTAENDAYEQIVKNGGYYAYSWSTREKVFAYKLQDLSNGASINCTNDSKHIVYIPISGWMPWQRMVQKG</sequence>
<reference evidence="1" key="1">
    <citation type="submission" date="2021-06" db="EMBL/GenBank/DDBJ databases">
        <authorList>
            <person name="Kallberg Y."/>
            <person name="Tangrot J."/>
            <person name="Rosling A."/>
        </authorList>
    </citation>
    <scope>NUCLEOTIDE SEQUENCE</scope>
    <source>
        <strain evidence="1">BR232B</strain>
    </source>
</reference>
<comment type="caution">
    <text evidence="1">The sequence shown here is derived from an EMBL/GenBank/DDBJ whole genome shotgun (WGS) entry which is preliminary data.</text>
</comment>
<gene>
    <name evidence="1" type="ORF">PBRASI_LOCUS10630</name>
</gene>
<accession>A0A9N9H5G1</accession>
<dbReference type="EMBL" id="CAJVPI010003403">
    <property type="protein sequence ID" value="CAG8658063.1"/>
    <property type="molecule type" value="Genomic_DNA"/>
</dbReference>